<proteinExistence type="predicted"/>
<dbReference type="EMBL" id="GBXM01104739">
    <property type="protein sequence ID" value="JAH03838.1"/>
    <property type="molecule type" value="Transcribed_RNA"/>
</dbReference>
<reference evidence="1" key="2">
    <citation type="journal article" date="2015" name="Fish Shellfish Immunol.">
        <title>Early steps in the European eel (Anguilla anguilla)-Vibrio vulnificus interaction in the gills: Role of the RtxA13 toxin.</title>
        <authorList>
            <person name="Callol A."/>
            <person name="Pajuelo D."/>
            <person name="Ebbesson L."/>
            <person name="Teles M."/>
            <person name="MacKenzie S."/>
            <person name="Amaro C."/>
        </authorList>
    </citation>
    <scope>NUCLEOTIDE SEQUENCE</scope>
</reference>
<accession>A0A0E9PJ27</accession>
<reference evidence="1" key="1">
    <citation type="submission" date="2014-11" db="EMBL/GenBank/DDBJ databases">
        <authorList>
            <person name="Amaro Gonzalez C."/>
        </authorList>
    </citation>
    <scope>NUCLEOTIDE SEQUENCE</scope>
</reference>
<evidence type="ECO:0000313" key="1">
    <source>
        <dbReference type="EMBL" id="JAH03838.1"/>
    </source>
</evidence>
<name>A0A0E9PJ27_ANGAN</name>
<organism evidence="1">
    <name type="scientific">Anguilla anguilla</name>
    <name type="common">European freshwater eel</name>
    <name type="synonym">Muraena anguilla</name>
    <dbReference type="NCBI Taxonomy" id="7936"/>
    <lineage>
        <taxon>Eukaryota</taxon>
        <taxon>Metazoa</taxon>
        <taxon>Chordata</taxon>
        <taxon>Craniata</taxon>
        <taxon>Vertebrata</taxon>
        <taxon>Euteleostomi</taxon>
        <taxon>Actinopterygii</taxon>
        <taxon>Neopterygii</taxon>
        <taxon>Teleostei</taxon>
        <taxon>Anguilliformes</taxon>
        <taxon>Anguillidae</taxon>
        <taxon>Anguilla</taxon>
    </lineage>
</organism>
<sequence length="36" mass="3992">MDSAVKHLSVSARIIIRDCAFKGGIITGLSSYIRRR</sequence>
<protein>
    <submittedName>
        <fullName evidence="1">Uncharacterized protein</fullName>
    </submittedName>
</protein>
<dbReference type="AlphaFoldDB" id="A0A0E9PJ27"/>